<dbReference type="EMBL" id="KQ419631">
    <property type="protein sequence ID" value="KOF82766.1"/>
    <property type="molecule type" value="Genomic_DNA"/>
</dbReference>
<proteinExistence type="predicted"/>
<feature type="transmembrane region" description="Helical" evidence="1">
    <location>
        <begin position="71"/>
        <end position="89"/>
    </location>
</feature>
<evidence type="ECO:0000256" key="1">
    <source>
        <dbReference type="SAM" id="Phobius"/>
    </source>
</evidence>
<gene>
    <name evidence="2" type="ORF">OCBIM_22024789mg</name>
</gene>
<name>A0A0L8H0F7_OCTBM</name>
<sequence length="112" mass="12478">MSAARVRICTFKIFQQFLLYIVTMILLCSKLTGCDPSVCINHFIHSLVIHAIGCLLLCGLSSVLVSLSLNLSIHLFILLLSVVSSLQTVHRTLWVSDSLIFYLLAIENNKKS</sequence>
<reference evidence="2" key="1">
    <citation type="submission" date="2015-07" db="EMBL/GenBank/DDBJ databases">
        <title>MeaNS - Measles Nucleotide Surveillance Program.</title>
        <authorList>
            <person name="Tran T."/>
            <person name="Druce J."/>
        </authorList>
    </citation>
    <scope>NUCLEOTIDE SEQUENCE</scope>
    <source>
        <strain evidence="2">UCB-OBI-ISO-001</strain>
        <tissue evidence="2">Gonad</tissue>
    </source>
</reference>
<keyword evidence="1" id="KW-0812">Transmembrane</keyword>
<feature type="transmembrane region" description="Helical" evidence="1">
    <location>
        <begin position="43"/>
        <end position="65"/>
    </location>
</feature>
<dbReference type="AlphaFoldDB" id="A0A0L8H0F7"/>
<evidence type="ECO:0000313" key="2">
    <source>
        <dbReference type="EMBL" id="KOF82766.1"/>
    </source>
</evidence>
<organism evidence="2">
    <name type="scientific">Octopus bimaculoides</name>
    <name type="common">California two-spotted octopus</name>
    <dbReference type="NCBI Taxonomy" id="37653"/>
    <lineage>
        <taxon>Eukaryota</taxon>
        <taxon>Metazoa</taxon>
        <taxon>Spiralia</taxon>
        <taxon>Lophotrochozoa</taxon>
        <taxon>Mollusca</taxon>
        <taxon>Cephalopoda</taxon>
        <taxon>Coleoidea</taxon>
        <taxon>Octopodiformes</taxon>
        <taxon>Octopoda</taxon>
        <taxon>Incirrata</taxon>
        <taxon>Octopodidae</taxon>
        <taxon>Octopus</taxon>
    </lineage>
</organism>
<feature type="transmembrane region" description="Helical" evidence="1">
    <location>
        <begin position="13"/>
        <end position="31"/>
    </location>
</feature>
<accession>A0A0L8H0F7</accession>
<protein>
    <submittedName>
        <fullName evidence="2">Uncharacterized protein</fullName>
    </submittedName>
</protein>
<keyword evidence="1" id="KW-0472">Membrane</keyword>
<keyword evidence="1" id="KW-1133">Transmembrane helix</keyword>